<protein>
    <recommendedName>
        <fullName evidence="4">Oligopeptide/dipeptide ABC transporter C-terminal domain-containing protein</fullName>
    </recommendedName>
</protein>
<dbReference type="EMBL" id="BMNT01000003">
    <property type="protein sequence ID" value="GGK66030.1"/>
    <property type="molecule type" value="Genomic_DNA"/>
</dbReference>
<dbReference type="InterPro" id="IPR027417">
    <property type="entry name" value="P-loop_NTPase"/>
</dbReference>
<evidence type="ECO:0000313" key="5">
    <source>
        <dbReference type="EMBL" id="GGK66030.1"/>
    </source>
</evidence>
<evidence type="ECO:0000313" key="6">
    <source>
        <dbReference type="Proteomes" id="UP000645217"/>
    </source>
</evidence>
<keyword evidence="2" id="KW-0547">Nucleotide-binding</keyword>
<name>A0A917VDL5_9ACTN</name>
<dbReference type="RefSeq" id="WP_189161407.1">
    <property type="nucleotide sequence ID" value="NZ_BMNT01000003.1"/>
</dbReference>
<keyword evidence="3" id="KW-0067">ATP-binding</keyword>
<keyword evidence="1" id="KW-0813">Transport</keyword>
<evidence type="ECO:0000259" key="4">
    <source>
        <dbReference type="Pfam" id="PF08352"/>
    </source>
</evidence>
<proteinExistence type="predicted"/>
<reference evidence="5" key="2">
    <citation type="submission" date="2020-09" db="EMBL/GenBank/DDBJ databases">
        <authorList>
            <person name="Sun Q."/>
            <person name="Ohkuma M."/>
        </authorList>
    </citation>
    <scope>NUCLEOTIDE SEQUENCE</scope>
    <source>
        <strain evidence="5">JCM 13064</strain>
    </source>
</reference>
<dbReference type="InterPro" id="IPR013563">
    <property type="entry name" value="Oligopep_ABC_C"/>
</dbReference>
<dbReference type="GO" id="GO:0015833">
    <property type="term" value="P:peptide transport"/>
    <property type="evidence" value="ECO:0007669"/>
    <property type="project" value="InterPro"/>
</dbReference>
<dbReference type="Pfam" id="PF08352">
    <property type="entry name" value="oligo_HPY"/>
    <property type="match status" value="1"/>
</dbReference>
<sequence>MRRAREGRVVEEGDVDEVFLRPRHPYTRALVDAVPRLTGTP</sequence>
<feature type="domain" description="Oligopeptide/dipeptide ABC transporter C-terminal" evidence="4">
    <location>
        <begin position="10"/>
        <end position="38"/>
    </location>
</feature>
<comment type="caution">
    <text evidence="5">The sequence shown here is derived from an EMBL/GenBank/DDBJ whole genome shotgun (WGS) entry which is preliminary data.</text>
</comment>
<dbReference type="Proteomes" id="UP000645217">
    <property type="component" value="Unassembled WGS sequence"/>
</dbReference>
<accession>A0A917VDL5</accession>
<organism evidence="5 6">
    <name type="scientific">Sphaerisporangium melleum</name>
    <dbReference type="NCBI Taxonomy" id="321316"/>
    <lineage>
        <taxon>Bacteria</taxon>
        <taxon>Bacillati</taxon>
        <taxon>Actinomycetota</taxon>
        <taxon>Actinomycetes</taxon>
        <taxon>Streptosporangiales</taxon>
        <taxon>Streptosporangiaceae</taxon>
        <taxon>Sphaerisporangium</taxon>
    </lineage>
</organism>
<evidence type="ECO:0000256" key="3">
    <source>
        <dbReference type="ARBA" id="ARBA00022840"/>
    </source>
</evidence>
<dbReference type="GO" id="GO:0005524">
    <property type="term" value="F:ATP binding"/>
    <property type="evidence" value="ECO:0007669"/>
    <property type="project" value="UniProtKB-KW"/>
</dbReference>
<gene>
    <name evidence="5" type="ORF">GCM10007964_06340</name>
</gene>
<dbReference type="AlphaFoldDB" id="A0A917VDL5"/>
<evidence type="ECO:0000256" key="2">
    <source>
        <dbReference type="ARBA" id="ARBA00022741"/>
    </source>
</evidence>
<evidence type="ECO:0000256" key="1">
    <source>
        <dbReference type="ARBA" id="ARBA00022448"/>
    </source>
</evidence>
<keyword evidence="6" id="KW-1185">Reference proteome</keyword>
<reference evidence="5" key="1">
    <citation type="journal article" date="2014" name="Int. J. Syst. Evol. Microbiol.">
        <title>Complete genome sequence of Corynebacterium casei LMG S-19264T (=DSM 44701T), isolated from a smear-ripened cheese.</title>
        <authorList>
            <consortium name="US DOE Joint Genome Institute (JGI-PGF)"/>
            <person name="Walter F."/>
            <person name="Albersmeier A."/>
            <person name="Kalinowski J."/>
            <person name="Ruckert C."/>
        </authorList>
    </citation>
    <scope>NUCLEOTIDE SEQUENCE</scope>
    <source>
        <strain evidence="5">JCM 13064</strain>
    </source>
</reference>
<dbReference type="Gene3D" id="3.40.50.300">
    <property type="entry name" value="P-loop containing nucleotide triphosphate hydrolases"/>
    <property type="match status" value="1"/>
</dbReference>